<dbReference type="EMBL" id="CP041217">
    <property type="protein sequence ID" value="QDH20181.1"/>
    <property type="molecule type" value="Genomic_DNA"/>
</dbReference>
<protein>
    <submittedName>
        <fullName evidence="1">Uncharacterized protein</fullName>
    </submittedName>
</protein>
<dbReference type="AlphaFoldDB" id="A0A4Y6UV16"/>
<dbReference type="RefSeq" id="WP_141446567.1">
    <property type="nucleotide sequence ID" value="NZ_CBCSAZ010000006.1"/>
</dbReference>
<dbReference type="KEGG" id="saca:FFV09_04495"/>
<dbReference type="Proteomes" id="UP000316968">
    <property type="component" value="Chromosome"/>
</dbReference>
<keyword evidence="2" id="KW-1185">Reference proteome</keyword>
<reference evidence="1 2" key="1">
    <citation type="submission" date="2019-06" db="EMBL/GenBank/DDBJ databases">
        <title>Saccharibacillus brassicae sp. nov., an endophytic bacterium isolated from Chinese cabbage seeds (Brassica pekinensis).</title>
        <authorList>
            <person name="Jiang L."/>
            <person name="Lee J."/>
            <person name="Kim S.W."/>
        </authorList>
    </citation>
    <scope>NUCLEOTIDE SEQUENCE [LARGE SCALE GENOMIC DNA]</scope>
    <source>
        <strain evidence="2">KCTC 43072 / ATSA2</strain>
    </source>
</reference>
<name>A0A4Y6UV16_SACBS</name>
<evidence type="ECO:0000313" key="2">
    <source>
        <dbReference type="Proteomes" id="UP000316968"/>
    </source>
</evidence>
<accession>A0A4Y6UV16</accession>
<gene>
    <name evidence="1" type="ORF">FFV09_04495</name>
</gene>
<sequence>MEQREIEAILHVRSVVRDTAKQLGMSENKIIELIQKSEFQQEPAHFKTLLNAPERQANLHPSMQRMAKWAGTLSLEEAESLSVHTKKMREEWD</sequence>
<evidence type="ECO:0000313" key="1">
    <source>
        <dbReference type="EMBL" id="QDH20181.1"/>
    </source>
</evidence>
<proteinExistence type="predicted"/>
<organism evidence="1 2">
    <name type="scientific">Saccharibacillus brassicae</name>
    <dbReference type="NCBI Taxonomy" id="2583377"/>
    <lineage>
        <taxon>Bacteria</taxon>
        <taxon>Bacillati</taxon>
        <taxon>Bacillota</taxon>
        <taxon>Bacilli</taxon>
        <taxon>Bacillales</taxon>
        <taxon>Paenibacillaceae</taxon>
        <taxon>Saccharibacillus</taxon>
    </lineage>
</organism>